<dbReference type="OrthoDB" id="1701539at2"/>
<organism evidence="1 2">
    <name type="scientific">Fructobacillus ficulneus</name>
    <dbReference type="NCBI Taxonomy" id="157463"/>
    <lineage>
        <taxon>Bacteria</taxon>
        <taxon>Bacillati</taxon>
        <taxon>Bacillota</taxon>
        <taxon>Bacilli</taxon>
        <taxon>Lactobacillales</taxon>
        <taxon>Lactobacillaceae</taxon>
        <taxon>Fructobacillus</taxon>
    </lineage>
</organism>
<name>A0A0K8MIW9_9LACO</name>
<dbReference type="STRING" id="157463.GCA_001047075_00745"/>
<dbReference type="Pfam" id="PF11367">
    <property type="entry name" value="Tail_completion_gp17"/>
    <property type="match status" value="1"/>
</dbReference>
<dbReference type="RefSeq" id="WP_061993216.1">
    <property type="nucleotide sequence ID" value="NZ_DF968001.1"/>
</dbReference>
<evidence type="ECO:0000313" key="2">
    <source>
        <dbReference type="Proteomes" id="UP000253891"/>
    </source>
</evidence>
<protein>
    <recommendedName>
        <fullName evidence="3">DUF3168 domain-containing protein</fullName>
    </recommendedName>
</protein>
<reference evidence="1 2" key="1">
    <citation type="journal article" date="2015" name="BMC Genomics">
        <title>Comparative genomics of Fructobacillus spp. and Leuconostoc spp. reveals niche-specific evolution of Fructobacillus spp.</title>
        <authorList>
            <person name="Endo A."/>
            <person name="Tanizawa Y."/>
            <person name="Tanaka N."/>
            <person name="Maeno S."/>
            <person name="Kumar H."/>
            <person name="Shiwa Y."/>
            <person name="Okada S."/>
            <person name="Yoshikawa H."/>
            <person name="Dicks L."/>
            <person name="Nakagawa J."/>
            <person name="Arita M."/>
        </authorList>
    </citation>
    <scope>NUCLEOTIDE SEQUENCE [LARGE SCALE GENOMIC DNA]</scope>
    <source>
        <strain evidence="1 2">JCM 12225</strain>
    </source>
</reference>
<dbReference type="EMBL" id="DF968001">
    <property type="protein sequence ID" value="GAO99834.1"/>
    <property type="molecule type" value="Genomic_DNA"/>
</dbReference>
<accession>A0A0K8MIW9</accession>
<dbReference type="InterPro" id="IPR053745">
    <property type="entry name" value="Viral_Tail_Comp_sf"/>
</dbReference>
<keyword evidence="2" id="KW-1185">Reference proteome</keyword>
<proteinExistence type="predicted"/>
<evidence type="ECO:0000313" key="1">
    <source>
        <dbReference type="EMBL" id="GAO99834.1"/>
    </source>
</evidence>
<sequence>MSNNPYNEIFQTIIELSQKQGYDTFDYLPDENQSYPFVFVGNQQNTDIPTKDRTLGTTHIQIDVYAEFNYRSEVADIIDDLQTAIASNDTTEHFKYRVTDTSSQMIPDRTTEIALWHGILEMDVRYL</sequence>
<dbReference type="InterPro" id="IPR021508">
    <property type="entry name" value="Gp17-like"/>
</dbReference>
<dbReference type="Proteomes" id="UP000253891">
    <property type="component" value="Unassembled WGS sequence"/>
</dbReference>
<dbReference type="Gene3D" id="3.30.2000.30">
    <property type="match status" value="1"/>
</dbReference>
<gene>
    <name evidence="1" type="ORF">FFIC_241090</name>
</gene>
<dbReference type="AlphaFoldDB" id="A0A0K8MIW9"/>
<evidence type="ECO:0008006" key="3">
    <source>
        <dbReference type="Google" id="ProtNLM"/>
    </source>
</evidence>